<evidence type="ECO:0000313" key="4">
    <source>
        <dbReference type="EMBL" id="GGL48830.1"/>
    </source>
</evidence>
<accession>A0A917S0F0</accession>
<feature type="domain" description="Primase C-terminal 1" evidence="2">
    <location>
        <begin position="217"/>
        <end position="280"/>
    </location>
</feature>
<dbReference type="AlphaFoldDB" id="A0A917S0F0"/>
<dbReference type="Pfam" id="PF08708">
    <property type="entry name" value="PriCT_1"/>
    <property type="match status" value="1"/>
</dbReference>
<reference evidence="4" key="1">
    <citation type="journal article" date="2014" name="Int. J. Syst. Evol. Microbiol.">
        <title>Complete genome sequence of Corynebacterium casei LMG S-19264T (=DSM 44701T), isolated from a smear-ripened cheese.</title>
        <authorList>
            <consortium name="US DOE Joint Genome Institute (JGI-PGF)"/>
            <person name="Walter F."/>
            <person name="Albersmeier A."/>
            <person name="Kalinowski J."/>
            <person name="Ruckert C."/>
        </authorList>
    </citation>
    <scope>NUCLEOTIDE SEQUENCE</scope>
    <source>
        <strain evidence="4">CGMCC 4.7306</strain>
    </source>
</reference>
<evidence type="ECO:0000256" key="1">
    <source>
        <dbReference type="SAM" id="MobiDB-lite"/>
    </source>
</evidence>
<feature type="domain" description="DNA primase/polymerase bifunctional N-terminal" evidence="3">
    <location>
        <begin position="26"/>
        <end position="192"/>
    </location>
</feature>
<dbReference type="SUPFAM" id="SSF56747">
    <property type="entry name" value="Prim-pol domain"/>
    <property type="match status" value="1"/>
</dbReference>
<dbReference type="InterPro" id="IPR014820">
    <property type="entry name" value="PriCT_1"/>
</dbReference>
<sequence length="296" mass="31587">MVSAPAMSTPVDAVAAAGGLSLPDAAVAYARAGLAVFPCVPGEKRPLTRHGLSDATFDPARVAGWWRRWPEANIGLATGQSGGFDVLDIDVHPGGSGFPALRRARQAGLVDGWTVLVRSPSGGVHLYFPVDPDREQRPWALPKQHVDFRGTGGYVIAPPSRITDEHGERGYRLIATGHDPQTVEAGELRRLLDPPRPRPRPHLRPGVGLAGGSERLGAWLAERTEGNRNRALFWAACRQAEAGVPQDEARQVLGSAAERTGLGEREIDATVASAYRTTTRRSDVPTASIASEGLGR</sequence>
<proteinExistence type="predicted"/>
<dbReference type="SMART" id="SM00943">
    <property type="entry name" value="Prim-Pol"/>
    <property type="match status" value="1"/>
</dbReference>
<organism evidence="4 5">
    <name type="scientific">Microlunatus endophyticus</name>
    <dbReference type="NCBI Taxonomy" id="1716077"/>
    <lineage>
        <taxon>Bacteria</taxon>
        <taxon>Bacillati</taxon>
        <taxon>Actinomycetota</taxon>
        <taxon>Actinomycetes</taxon>
        <taxon>Propionibacteriales</taxon>
        <taxon>Propionibacteriaceae</taxon>
        <taxon>Microlunatus</taxon>
    </lineage>
</organism>
<comment type="caution">
    <text evidence="4">The sequence shown here is derived from an EMBL/GenBank/DDBJ whole genome shotgun (WGS) entry which is preliminary data.</text>
</comment>
<dbReference type="EMBL" id="BMMZ01000001">
    <property type="protein sequence ID" value="GGL48830.1"/>
    <property type="molecule type" value="Genomic_DNA"/>
</dbReference>
<feature type="region of interest" description="Disordered" evidence="1">
    <location>
        <begin position="277"/>
        <end position="296"/>
    </location>
</feature>
<dbReference type="SMART" id="SM00942">
    <property type="entry name" value="PriCT_1"/>
    <property type="match status" value="1"/>
</dbReference>
<evidence type="ECO:0000259" key="2">
    <source>
        <dbReference type="SMART" id="SM00942"/>
    </source>
</evidence>
<protein>
    <submittedName>
        <fullName evidence="4">DNA primase</fullName>
    </submittedName>
</protein>
<evidence type="ECO:0000259" key="3">
    <source>
        <dbReference type="SMART" id="SM00943"/>
    </source>
</evidence>
<dbReference type="InterPro" id="IPR015330">
    <property type="entry name" value="DNA_primase/pol_bifunc_N"/>
</dbReference>
<name>A0A917S0F0_9ACTN</name>
<dbReference type="Proteomes" id="UP000613840">
    <property type="component" value="Unassembled WGS sequence"/>
</dbReference>
<reference evidence="4" key="2">
    <citation type="submission" date="2020-09" db="EMBL/GenBank/DDBJ databases">
        <authorList>
            <person name="Sun Q."/>
            <person name="Zhou Y."/>
        </authorList>
    </citation>
    <scope>NUCLEOTIDE SEQUENCE</scope>
    <source>
        <strain evidence="4">CGMCC 4.7306</strain>
    </source>
</reference>
<dbReference type="CDD" id="cd04859">
    <property type="entry name" value="Prim_Pol"/>
    <property type="match status" value="1"/>
</dbReference>
<evidence type="ECO:0000313" key="5">
    <source>
        <dbReference type="Proteomes" id="UP000613840"/>
    </source>
</evidence>
<keyword evidence="5" id="KW-1185">Reference proteome</keyword>
<dbReference type="Pfam" id="PF09250">
    <property type="entry name" value="Prim-Pol"/>
    <property type="match status" value="1"/>
</dbReference>
<gene>
    <name evidence="4" type="ORF">GCM10011575_03540</name>
</gene>